<gene>
    <name evidence="3" type="ORF">GGE31_004383</name>
    <name evidence="2" type="ORF">GGE33_004424</name>
    <name evidence="4" type="ORF">GGE35_004306</name>
</gene>
<dbReference type="Pfam" id="PF21834">
    <property type="entry name" value="DUF6894"/>
    <property type="match status" value="1"/>
</dbReference>
<dbReference type="Proteomes" id="UP000524535">
    <property type="component" value="Unassembled WGS sequence"/>
</dbReference>
<evidence type="ECO:0000259" key="1">
    <source>
        <dbReference type="Pfam" id="PF21834"/>
    </source>
</evidence>
<evidence type="ECO:0000313" key="6">
    <source>
        <dbReference type="Proteomes" id="UP000524535"/>
    </source>
</evidence>
<sequence length="78" mass="8611">MQKYFFHIRQDGVLTEDPDGSEFTTLDEAHDYAVSSAREILANKVKNGKIIDGDSLEVVRPDGSVALTVPLKSALKFD</sequence>
<dbReference type="Proteomes" id="UP000520770">
    <property type="component" value="Unassembled WGS sequence"/>
</dbReference>
<accession>A0A7W4SUJ6</accession>
<dbReference type="EMBL" id="JACIGW010000006">
    <property type="protein sequence ID" value="MBB4350650.1"/>
    <property type="molecule type" value="Genomic_DNA"/>
</dbReference>
<evidence type="ECO:0000313" key="7">
    <source>
        <dbReference type="Proteomes" id="UP000576087"/>
    </source>
</evidence>
<dbReference type="EMBL" id="JACIGY010000007">
    <property type="protein sequence ID" value="MBB4413845.1"/>
    <property type="molecule type" value="Genomic_DNA"/>
</dbReference>
<dbReference type="RefSeq" id="WP_183686718.1">
    <property type="nucleotide sequence ID" value="NZ_JACIGW010000006.1"/>
</dbReference>
<comment type="caution">
    <text evidence="2">The sequence shown here is derived from an EMBL/GenBank/DDBJ whole genome shotgun (WGS) entry which is preliminary data.</text>
</comment>
<proteinExistence type="predicted"/>
<evidence type="ECO:0000313" key="4">
    <source>
        <dbReference type="EMBL" id="MBB4448460.1"/>
    </source>
</evidence>
<dbReference type="Proteomes" id="UP000576087">
    <property type="component" value="Unassembled WGS sequence"/>
</dbReference>
<dbReference type="EMBL" id="JACIHM010000007">
    <property type="protein sequence ID" value="MBB4448460.1"/>
    <property type="molecule type" value="Genomic_DNA"/>
</dbReference>
<dbReference type="InterPro" id="IPR054189">
    <property type="entry name" value="DUF6894"/>
</dbReference>
<dbReference type="AlphaFoldDB" id="A0A7W4SUJ6"/>
<feature type="domain" description="DUF6894" evidence="1">
    <location>
        <begin position="4"/>
        <end position="71"/>
    </location>
</feature>
<evidence type="ECO:0000313" key="3">
    <source>
        <dbReference type="EMBL" id="MBB4413845.1"/>
    </source>
</evidence>
<protein>
    <recommendedName>
        <fullName evidence="1">DUF6894 domain-containing protein</fullName>
    </recommendedName>
</protein>
<organism evidence="2 5">
    <name type="scientific">Aliirhizobium cellulosilyticum</name>
    <dbReference type="NCBI Taxonomy" id="393664"/>
    <lineage>
        <taxon>Bacteria</taxon>
        <taxon>Pseudomonadati</taxon>
        <taxon>Pseudomonadota</taxon>
        <taxon>Alphaproteobacteria</taxon>
        <taxon>Hyphomicrobiales</taxon>
        <taxon>Rhizobiaceae</taxon>
        <taxon>Aliirhizobium</taxon>
    </lineage>
</organism>
<evidence type="ECO:0000313" key="5">
    <source>
        <dbReference type="Proteomes" id="UP000520770"/>
    </source>
</evidence>
<name>A0A7W4SUJ6_9HYPH</name>
<reference evidence="5 6" key="1">
    <citation type="submission" date="2020-08" db="EMBL/GenBank/DDBJ databases">
        <title>Genomic Encyclopedia of Type Strains, Phase IV (KMG-V): Genome sequencing to study the core and pangenomes of soil and plant-associated prokaryotes.</title>
        <authorList>
            <person name="Whitman W."/>
        </authorList>
    </citation>
    <scope>NUCLEOTIDE SEQUENCE [LARGE SCALE GENOMIC DNA]</scope>
    <source>
        <strain evidence="3 6">SEMIA 444</strain>
        <strain evidence="2 5">SEMIA 448</strain>
        <strain evidence="4 7">SEMIA 452</strain>
    </source>
</reference>
<keyword evidence="6" id="KW-1185">Reference proteome</keyword>
<evidence type="ECO:0000313" key="2">
    <source>
        <dbReference type="EMBL" id="MBB4350650.1"/>
    </source>
</evidence>